<keyword evidence="1" id="KW-1133">Transmembrane helix</keyword>
<dbReference type="Proteomes" id="UP000239576">
    <property type="component" value="Unassembled WGS sequence"/>
</dbReference>
<dbReference type="InterPro" id="IPR036243">
    <property type="entry name" value="PSI_PsaX_sf"/>
</dbReference>
<dbReference type="RefSeq" id="WP_106260174.1">
    <property type="nucleotide sequence ID" value="NZ_CAWNSW010000026.1"/>
</dbReference>
<dbReference type="InterPro" id="IPR012986">
    <property type="entry name" value="PSI_PsaX"/>
</dbReference>
<protein>
    <submittedName>
        <fullName evidence="2">Photosystem one PsaX</fullName>
    </submittedName>
</protein>
<comment type="caution">
    <text evidence="2">The sequence shown here is derived from an EMBL/GenBank/DDBJ whole genome shotgun (WGS) entry which is preliminary data.</text>
</comment>
<proteinExistence type="predicted"/>
<dbReference type="OrthoDB" id="428101at2"/>
<feature type="transmembrane region" description="Helical" evidence="1">
    <location>
        <begin position="25"/>
        <end position="45"/>
    </location>
</feature>
<sequence length="47" mass="5175">MTARAKKPATPVTKTGSPPYPFRTFWALLLLGVNFFVAAIYAGYLNI</sequence>
<keyword evidence="3" id="KW-1185">Reference proteome</keyword>
<keyword evidence="1" id="KW-0812">Transmembrane</keyword>
<dbReference type="Pfam" id="PF08078">
    <property type="entry name" value="PsaX"/>
    <property type="match status" value="1"/>
</dbReference>
<name>A0A2T1DUU5_9CYAN</name>
<dbReference type="EMBL" id="PVWK01000149">
    <property type="protein sequence ID" value="PSB24265.1"/>
    <property type="molecule type" value="Genomic_DNA"/>
</dbReference>
<organism evidence="2 3">
    <name type="scientific">Stenomitos frigidus ULC18</name>
    <dbReference type="NCBI Taxonomy" id="2107698"/>
    <lineage>
        <taxon>Bacteria</taxon>
        <taxon>Bacillati</taxon>
        <taxon>Cyanobacteriota</taxon>
        <taxon>Cyanophyceae</taxon>
        <taxon>Leptolyngbyales</taxon>
        <taxon>Leptolyngbyaceae</taxon>
        <taxon>Stenomitos</taxon>
    </lineage>
</organism>
<accession>A0A2T1DUU5</accession>
<evidence type="ECO:0000313" key="3">
    <source>
        <dbReference type="Proteomes" id="UP000239576"/>
    </source>
</evidence>
<gene>
    <name evidence="2" type="ORF">C7B82_27675</name>
</gene>
<dbReference type="AlphaFoldDB" id="A0A2T1DUU5"/>
<evidence type="ECO:0000313" key="2">
    <source>
        <dbReference type="EMBL" id="PSB24265.1"/>
    </source>
</evidence>
<keyword evidence="1" id="KW-0472">Membrane</keyword>
<dbReference type="SUPFAM" id="SSF81552">
    <property type="entry name" value="Subunit PsaX of photosystem I reaction centre"/>
    <property type="match status" value="1"/>
</dbReference>
<reference evidence="2 3" key="2">
    <citation type="submission" date="2018-03" db="EMBL/GenBank/DDBJ databases">
        <title>The ancient ancestry and fast evolution of plastids.</title>
        <authorList>
            <person name="Moore K.R."/>
            <person name="Magnabosco C."/>
            <person name="Momper L."/>
            <person name="Gold D.A."/>
            <person name="Bosak T."/>
            <person name="Fournier G.P."/>
        </authorList>
    </citation>
    <scope>NUCLEOTIDE SEQUENCE [LARGE SCALE GENOMIC DNA]</scope>
    <source>
        <strain evidence="2 3">ULC18</strain>
    </source>
</reference>
<evidence type="ECO:0000256" key="1">
    <source>
        <dbReference type="SAM" id="Phobius"/>
    </source>
</evidence>
<reference evidence="3" key="1">
    <citation type="submission" date="2018-02" db="EMBL/GenBank/DDBJ databases">
        <authorList>
            <person name="Moore K."/>
            <person name="Momper L."/>
        </authorList>
    </citation>
    <scope>NUCLEOTIDE SEQUENCE [LARGE SCALE GENOMIC DNA]</scope>
    <source>
        <strain evidence="3">ULC18</strain>
    </source>
</reference>